<protein>
    <submittedName>
        <fullName evidence="3">Uncharacterized protein</fullName>
    </submittedName>
</protein>
<feature type="transmembrane region" description="Helical" evidence="2">
    <location>
        <begin position="23"/>
        <end position="45"/>
    </location>
</feature>
<evidence type="ECO:0000313" key="3">
    <source>
        <dbReference type="EMBL" id="AOW99201.1"/>
    </source>
</evidence>
<name>A0A1D8TNJ3_9CYAN</name>
<accession>A0A1D8TNJ3</accession>
<dbReference type="KEGG" id="mpro:BJP34_06805"/>
<dbReference type="EMBL" id="CP017599">
    <property type="protein sequence ID" value="AOW99201.1"/>
    <property type="molecule type" value="Genomic_DNA"/>
</dbReference>
<keyword evidence="2" id="KW-1133">Transmembrane helix</keyword>
<dbReference type="STRING" id="1458985.BJP34_06805"/>
<dbReference type="AlphaFoldDB" id="A0A1D8TNJ3"/>
<dbReference type="Proteomes" id="UP000177870">
    <property type="component" value="Chromosome"/>
</dbReference>
<reference evidence="4" key="1">
    <citation type="submission" date="2016-10" db="EMBL/GenBank/DDBJ databases">
        <title>Comparative genomics uncovers the prolific and rare metabolic potential of the cyanobacterial genus Moorea.</title>
        <authorList>
            <person name="Leao T."/>
            <person name="Castelao G."/>
            <person name="Korobeynikov A."/>
            <person name="Monroe E.A."/>
            <person name="Podell S."/>
            <person name="Glukhov E."/>
            <person name="Allen E."/>
            <person name="Gerwick W.H."/>
            <person name="Gerwick L."/>
        </authorList>
    </citation>
    <scope>NUCLEOTIDE SEQUENCE [LARGE SCALE GENOMIC DNA]</scope>
    <source>
        <strain evidence="4">PAL-8-15-08-1</strain>
    </source>
</reference>
<proteinExistence type="predicted"/>
<feature type="region of interest" description="Disordered" evidence="1">
    <location>
        <begin position="67"/>
        <end position="88"/>
    </location>
</feature>
<sequence>MAVKLSRSPVCLEGGADRGFRGLVNGIVAALLIVALGGATLVLYFKTRFPVGCSVAKSKIFEVRPRSRPASALPKGATQGRVPGPKESALNGNLISQVRAHLCVIVSQSAWPFL</sequence>
<organism evidence="3 4">
    <name type="scientific">Moorena producens PAL-8-15-08-1</name>
    <dbReference type="NCBI Taxonomy" id="1458985"/>
    <lineage>
        <taxon>Bacteria</taxon>
        <taxon>Bacillati</taxon>
        <taxon>Cyanobacteriota</taxon>
        <taxon>Cyanophyceae</taxon>
        <taxon>Coleofasciculales</taxon>
        <taxon>Coleofasciculaceae</taxon>
        <taxon>Moorena</taxon>
    </lineage>
</organism>
<evidence type="ECO:0000256" key="2">
    <source>
        <dbReference type="SAM" id="Phobius"/>
    </source>
</evidence>
<evidence type="ECO:0000313" key="4">
    <source>
        <dbReference type="Proteomes" id="UP000177870"/>
    </source>
</evidence>
<gene>
    <name evidence="3" type="ORF">BJP34_06805</name>
</gene>
<keyword evidence="2" id="KW-0812">Transmembrane</keyword>
<keyword evidence="2" id="KW-0472">Membrane</keyword>
<evidence type="ECO:0000256" key="1">
    <source>
        <dbReference type="SAM" id="MobiDB-lite"/>
    </source>
</evidence>